<dbReference type="Proteomes" id="UP000291838">
    <property type="component" value="Unassembled WGS sequence"/>
</dbReference>
<proteinExistence type="predicted"/>
<keyword evidence="4" id="KW-1185">Reference proteome</keyword>
<dbReference type="EMBL" id="SDWS01000007">
    <property type="protein sequence ID" value="RYB89481.1"/>
    <property type="molecule type" value="Genomic_DNA"/>
</dbReference>
<feature type="compositionally biased region" description="Low complexity" evidence="1">
    <location>
        <begin position="25"/>
        <end position="55"/>
    </location>
</feature>
<dbReference type="AlphaFoldDB" id="A0A4Q2RL40"/>
<name>A0A4Q2RL40_9ACTN</name>
<dbReference type="InterPro" id="IPR045592">
    <property type="entry name" value="DUF6461"/>
</dbReference>
<sequence>MRSGGRLGYAVVLLLGVLGAAACGEQDSSGAAGQPSPSGTATETSPETPTGTPAPTYEPPELDRTELDANLAALSAEDAALADHYLHAKGADRMDEGTWIVAAPLTVAEAKERLLGPGAQPLAAKQLDAEVDFDHSAYAFLQVGDGVVAWEDTGFADPPKRLLAALSEGGAVSAVATDNIEAMTRFGYARDGEIVFDAFEYAFVDSLDDIPAEVRDLARLAWSDPEGPMVEIADWAAVAQAMSEKVTGVRATPSVLDADEWYVVPVPWGVMEDY</sequence>
<evidence type="ECO:0000313" key="3">
    <source>
        <dbReference type="EMBL" id="RYB89481.1"/>
    </source>
</evidence>
<keyword evidence="2" id="KW-0732">Signal</keyword>
<gene>
    <name evidence="3" type="ORF">EUA06_16055</name>
</gene>
<organism evidence="3 4">
    <name type="scientific">Nocardioides glacieisoli</name>
    <dbReference type="NCBI Taxonomy" id="1168730"/>
    <lineage>
        <taxon>Bacteria</taxon>
        <taxon>Bacillati</taxon>
        <taxon>Actinomycetota</taxon>
        <taxon>Actinomycetes</taxon>
        <taxon>Propionibacteriales</taxon>
        <taxon>Nocardioidaceae</taxon>
        <taxon>Nocardioides</taxon>
    </lineage>
</organism>
<feature type="signal peptide" evidence="2">
    <location>
        <begin position="1"/>
        <end position="22"/>
    </location>
</feature>
<feature type="region of interest" description="Disordered" evidence="1">
    <location>
        <begin position="25"/>
        <end position="61"/>
    </location>
</feature>
<evidence type="ECO:0000256" key="1">
    <source>
        <dbReference type="SAM" id="MobiDB-lite"/>
    </source>
</evidence>
<dbReference type="Pfam" id="PF20062">
    <property type="entry name" value="DUF6461"/>
    <property type="match status" value="1"/>
</dbReference>
<evidence type="ECO:0000256" key="2">
    <source>
        <dbReference type="SAM" id="SignalP"/>
    </source>
</evidence>
<protein>
    <submittedName>
        <fullName evidence="3">Uncharacterized protein</fullName>
    </submittedName>
</protein>
<feature type="chain" id="PRO_5038612732" evidence="2">
    <location>
        <begin position="23"/>
        <end position="274"/>
    </location>
</feature>
<dbReference type="RefSeq" id="WP_129477602.1">
    <property type="nucleotide sequence ID" value="NZ_SDWS01000007.1"/>
</dbReference>
<reference evidence="3 4" key="1">
    <citation type="submission" date="2019-01" db="EMBL/GenBank/DDBJ databases">
        <title>Novel species of Nocardioides.</title>
        <authorList>
            <person name="Liu Q."/>
            <person name="Xin Y.-H."/>
        </authorList>
    </citation>
    <scope>NUCLEOTIDE SEQUENCE [LARGE SCALE GENOMIC DNA]</scope>
    <source>
        <strain evidence="3 4">HLT3-15</strain>
    </source>
</reference>
<dbReference type="PROSITE" id="PS51257">
    <property type="entry name" value="PROKAR_LIPOPROTEIN"/>
    <property type="match status" value="1"/>
</dbReference>
<dbReference type="OrthoDB" id="3782558at2"/>
<accession>A0A4Q2RL40</accession>
<evidence type="ECO:0000313" key="4">
    <source>
        <dbReference type="Proteomes" id="UP000291838"/>
    </source>
</evidence>
<comment type="caution">
    <text evidence="3">The sequence shown here is derived from an EMBL/GenBank/DDBJ whole genome shotgun (WGS) entry which is preliminary data.</text>
</comment>